<reference evidence="2 3" key="1">
    <citation type="submission" date="2014-10" db="EMBL/GenBank/DDBJ databases">
        <title>Genome sequence of Ponticoccus sp. strain UMTAT08 isolated from clonal culture of toxic dinoflagellate Alexandrium tamiyavanichii.</title>
        <authorList>
            <person name="Gan H.Y."/>
            <person name="Muhd D.-D."/>
            <person name="Mohd Noor M.E."/>
            <person name="Yeong Y.S."/>
            <person name="Usup G."/>
        </authorList>
    </citation>
    <scope>NUCLEOTIDE SEQUENCE [LARGE SCALE GENOMIC DNA]</scope>
    <source>
        <strain evidence="2 3">UMTAT08</strain>
    </source>
</reference>
<gene>
    <name evidence="2" type="ORF">OA50_02326</name>
</gene>
<evidence type="ECO:0000313" key="2">
    <source>
        <dbReference type="EMBL" id="KHQ53299.1"/>
    </source>
</evidence>
<dbReference type="AlphaFoldDB" id="A0A0B3SS46"/>
<dbReference type="OrthoDB" id="7847786at2"/>
<dbReference type="Proteomes" id="UP000030960">
    <property type="component" value="Unassembled WGS sequence"/>
</dbReference>
<accession>A0A0B3SS46</accession>
<protein>
    <submittedName>
        <fullName evidence="2">Uncharacterized protein</fullName>
    </submittedName>
</protein>
<name>A0A0B3SS46_9RHOB</name>
<dbReference type="EMBL" id="JSUQ01000008">
    <property type="protein sequence ID" value="KHQ53299.1"/>
    <property type="molecule type" value="Genomic_DNA"/>
</dbReference>
<evidence type="ECO:0000256" key="1">
    <source>
        <dbReference type="SAM" id="SignalP"/>
    </source>
</evidence>
<feature type="signal peptide" evidence="1">
    <location>
        <begin position="1"/>
        <end position="20"/>
    </location>
</feature>
<dbReference type="RefSeq" id="WP_043141191.1">
    <property type="nucleotide sequence ID" value="NZ_JSUQ01000008.1"/>
</dbReference>
<feature type="chain" id="PRO_5002099080" evidence="1">
    <location>
        <begin position="21"/>
        <end position="172"/>
    </location>
</feature>
<comment type="caution">
    <text evidence="2">The sequence shown here is derived from an EMBL/GenBank/DDBJ whole genome shotgun (WGS) entry which is preliminary data.</text>
</comment>
<sequence length="172" mass="19390">MARFGLILAFLLPFLPAAVAAQDYDTRTLMQHRQWQVDVTYSQSSDSYWCTAGVENGSTQKFNLVAYQNEAFALFIFDPRWNLEARPVSFVVDVDRNRWNMDGSGEGTGIALSMTDAEKAAKFLVQLKRGNSVYVYNDKQQRQATFSLSGSSRAIDALFECWDTIVGSQDPF</sequence>
<organism evidence="2 3">
    <name type="scientific">Mameliella alba</name>
    <dbReference type="NCBI Taxonomy" id="561184"/>
    <lineage>
        <taxon>Bacteria</taxon>
        <taxon>Pseudomonadati</taxon>
        <taxon>Pseudomonadota</taxon>
        <taxon>Alphaproteobacteria</taxon>
        <taxon>Rhodobacterales</taxon>
        <taxon>Roseobacteraceae</taxon>
        <taxon>Mameliella</taxon>
    </lineage>
</organism>
<proteinExistence type="predicted"/>
<keyword evidence="1" id="KW-0732">Signal</keyword>
<keyword evidence="3" id="KW-1185">Reference proteome</keyword>
<evidence type="ECO:0000313" key="3">
    <source>
        <dbReference type="Proteomes" id="UP000030960"/>
    </source>
</evidence>